<dbReference type="Pfam" id="PF03060">
    <property type="entry name" value="NMO"/>
    <property type="match status" value="1"/>
</dbReference>
<keyword evidence="6" id="KW-0560">Oxidoreductase</keyword>
<dbReference type="CDD" id="cd04730">
    <property type="entry name" value="NPD_like"/>
    <property type="match status" value="1"/>
</dbReference>
<name>A0ABQ4UE24_9HYPH</name>
<accession>A0ABQ4UE24</accession>
<comment type="caution">
    <text evidence="10">The sequence shown here is derived from an EMBL/GenBank/DDBJ whole genome shotgun (WGS) entry which is preliminary data.</text>
</comment>
<dbReference type="InterPro" id="IPR004136">
    <property type="entry name" value="NMO"/>
</dbReference>
<reference evidence="10" key="2">
    <citation type="submission" date="2021-08" db="EMBL/GenBank/DDBJ databases">
        <authorList>
            <person name="Tani A."/>
            <person name="Ola A."/>
            <person name="Ogura Y."/>
            <person name="Katsura K."/>
            <person name="Hayashi T."/>
        </authorList>
    </citation>
    <scope>NUCLEOTIDE SEQUENCE</scope>
    <source>
        <strain evidence="10">NBRC 15686</strain>
    </source>
</reference>
<keyword evidence="3" id="KW-0216">Detoxification</keyword>
<evidence type="ECO:0000256" key="7">
    <source>
        <dbReference type="ARBA" id="ARBA00023033"/>
    </source>
</evidence>
<protein>
    <recommendedName>
        <fullName evidence="8">Propionate 3-nitronate monooxygenase</fullName>
    </recommendedName>
</protein>
<sequence>MTGPTAGPSVFAGLVGIALPIVQAPMVGPKARLAAAVSGAGGLGSLACAALTPDQIRAEVAQIRVATDAPFNLNFFCHAPAAADAGREAAWRSALTPYYEELGLDPAAPVTMANRAPFDDAMAEVVAELRPRVVSFHFGLPAEPLLRRVREAGCLILSSATTVREARWLAERGVDAVIAQGAEAGGHRGMFLTDAPASQVGTIALVPQIVDAVDVPVIAAGGIAEPRGVAAAFALGAGAVQVGTAYLRCPEAGISAPYRAALNAARDEDTALTNVLTGRPARGLLNRVVRELGPLSAAAPAFPGAAVALQPLRTAAEAQGSGDFSPLWSGQAVGLSRERPAAELTRLLATGVPSL</sequence>
<dbReference type="EMBL" id="BPRC01000004">
    <property type="protein sequence ID" value="GJE64410.1"/>
    <property type="molecule type" value="Genomic_DNA"/>
</dbReference>
<evidence type="ECO:0000256" key="1">
    <source>
        <dbReference type="ARBA" id="ARBA00001917"/>
    </source>
</evidence>
<dbReference type="PANTHER" id="PTHR42747">
    <property type="entry name" value="NITRONATE MONOOXYGENASE-RELATED"/>
    <property type="match status" value="1"/>
</dbReference>
<evidence type="ECO:0000313" key="10">
    <source>
        <dbReference type="EMBL" id="GJE64410.1"/>
    </source>
</evidence>
<keyword evidence="4" id="KW-0285">Flavoprotein</keyword>
<proteinExistence type="inferred from homology"/>
<evidence type="ECO:0000256" key="2">
    <source>
        <dbReference type="ARBA" id="ARBA00009881"/>
    </source>
</evidence>
<dbReference type="PANTHER" id="PTHR42747:SF3">
    <property type="entry name" value="NITRONATE MONOOXYGENASE-RELATED"/>
    <property type="match status" value="1"/>
</dbReference>
<evidence type="ECO:0000256" key="9">
    <source>
        <dbReference type="ARBA" id="ARBA00049401"/>
    </source>
</evidence>
<evidence type="ECO:0000256" key="3">
    <source>
        <dbReference type="ARBA" id="ARBA00022575"/>
    </source>
</evidence>
<keyword evidence="5" id="KW-0288">FMN</keyword>
<evidence type="ECO:0000256" key="8">
    <source>
        <dbReference type="ARBA" id="ARBA00031155"/>
    </source>
</evidence>
<keyword evidence="7 10" id="KW-0503">Monooxygenase</keyword>
<comment type="similarity">
    <text evidence="2">Belongs to the nitronate monooxygenase family. NMO class I subfamily.</text>
</comment>
<comment type="cofactor">
    <cofactor evidence="1">
        <name>FMN</name>
        <dbReference type="ChEBI" id="CHEBI:58210"/>
    </cofactor>
</comment>
<reference evidence="10" key="1">
    <citation type="journal article" date="2021" name="Front. Microbiol.">
        <title>Comprehensive Comparative Genomics and Phenotyping of Methylobacterium Species.</title>
        <authorList>
            <person name="Alessa O."/>
            <person name="Ogura Y."/>
            <person name="Fujitani Y."/>
            <person name="Takami H."/>
            <person name="Hayashi T."/>
            <person name="Sahin N."/>
            <person name="Tani A."/>
        </authorList>
    </citation>
    <scope>NUCLEOTIDE SEQUENCE</scope>
    <source>
        <strain evidence="10">NBRC 15686</strain>
    </source>
</reference>
<gene>
    <name evidence="10" type="primary">pnoA</name>
    <name evidence="10" type="ORF">LNAOJCKE_1614</name>
</gene>
<organism evidence="10 11">
    <name type="scientific">Methylorubrum aminovorans</name>
    <dbReference type="NCBI Taxonomy" id="269069"/>
    <lineage>
        <taxon>Bacteria</taxon>
        <taxon>Pseudomonadati</taxon>
        <taxon>Pseudomonadota</taxon>
        <taxon>Alphaproteobacteria</taxon>
        <taxon>Hyphomicrobiales</taxon>
        <taxon>Methylobacteriaceae</taxon>
        <taxon>Methylorubrum</taxon>
    </lineage>
</organism>
<dbReference type="Proteomes" id="UP001055039">
    <property type="component" value="Unassembled WGS sequence"/>
</dbReference>
<dbReference type="GO" id="GO:0004497">
    <property type="term" value="F:monooxygenase activity"/>
    <property type="evidence" value="ECO:0007669"/>
    <property type="project" value="UniProtKB-KW"/>
</dbReference>
<evidence type="ECO:0000256" key="6">
    <source>
        <dbReference type="ARBA" id="ARBA00023002"/>
    </source>
</evidence>
<comment type="catalytic activity">
    <reaction evidence="9">
        <text>3 propionate 3-nitronate + 3 O2 + H2O = 3 3-oxopropanoate + 2 nitrate + nitrite + H2O2 + 3 H(+)</text>
        <dbReference type="Rhea" id="RHEA:57332"/>
        <dbReference type="ChEBI" id="CHEBI:15377"/>
        <dbReference type="ChEBI" id="CHEBI:15378"/>
        <dbReference type="ChEBI" id="CHEBI:15379"/>
        <dbReference type="ChEBI" id="CHEBI:16240"/>
        <dbReference type="ChEBI" id="CHEBI:16301"/>
        <dbReference type="ChEBI" id="CHEBI:17632"/>
        <dbReference type="ChEBI" id="CHEBI:33190"/>
        <dbReference type="ChEBI" id="CHEBI:136067"/>
    </reaction>
</comment>
<evidence type="ECO:0000313" key="11">
    <source>
        <dbReference type="Proteomes" id="UP001055039"/>
    </source>
</evidence>
<evidence type="ECO:0000256" key="5">
    <source>
        <dbReference type="ARBA" id="ARBA00022643"/>
    </source>
</evidence>
<evidence type="ECO:0000256" key="4">
    <source>
        <dbReference type="ARBA" id="ARBA00022630"/>
    </source>
</evidence>
<dbReference type="RefSeq" id="WP_238223802.1">
    <property type="nucleotide sequence ID" value="NZ_BAAADH010000005.1"/>
</dbReference>
<dbReference type="Gene3D" id="3.20.20.70">
    <property type="entry name" value="Aldolase class I"/>
    <property type="match status" value="1"/>
</dbReference>
<dbReference type="InterPro" id="IPR013785">
    <property type="entry name" value="Aldolase_TIM"/>
</dbReference>
<keyword evidence="11" id="KW-1185">Reference proteome</keyword>
<dbReference type="SUPFAM" id="SSF51412">
    <property type="entry name" value="Inosine monophosphate dehydrogenase (IMPDH)"/>
    <property type="match status" value="1"/>
</dbReference>